<evidence type="ECO:0000313" key="3">
    <source>
        <dbReference type="EMBL" id="MFD1632244.1"/>
    </source>
</evidence>
<comment type="caution">
    <text evidence="3">The sequence shown here is derived from an EMBL/GenBank/DDBJ whole genome shotgun (WGS) entry which is preliminary data.</text>
</comment>
<reference evidence="3 4" key="1">
    <citation type="journal article" date="2019" name="Int. J. Syst. Evol. Microbiol.">
        <title>The Global Catalogue of Microorganisms (GCM) 10K type strain sequencing project: providing services to taxonomists for standard genome sequencing and annotation.</title>
        <authorList>
            <consortium name="The Broad Institute Genomics Platform"/>
            <consortium name="The Broad Institute Genome Sequencing Center for Infectious Disease"/>
            <person name="Wu L."/>
            <person name="Ma J."/>
        </authorList>
    </citation>
    <scope>NUCLEOTIDE SEQUENCE [LARGE SCALE GENOMIC DNA]</scope>
    <source>
        <strain evidence="3 4">CGMCC 1.10594</strain>
    </source>
</reference>
<keyword evidence="1" id="KW-0175">Coiled coil</keyword>
<sequence>MAGEHSEAFPDELRDWIERKAAERDTDPEAILAHAVGVYRALDAEVDAADGTPPDSDPLDPGVDPERVAEMYDQVESLDDRVAAVEDDLDTKIEDVRERVIQVKRETDTKAPSDHDHPDLDARVDAAHSAAETADERVERLDRRLERGFENYEEILEHLTDVTDDLDRKVTRLAGAVVDVRSDLQRVTAAEHDREAVDTLRTAANRHGARTAACADCGATIDLGLLSRPHCPHCEATYVDFEPATGFFASATLVTGDRPALTDGTDDRARPDDAADLLDVDTETDGGAGDGGAGGV</sequence>
<evidence type="ECO:0000313" key="4">
    <source>
        <dbReference type="Proteomes" id="UP001597075"/>
    </source>
</evidence>
<feature type="region of interest" description="Disordered" evidence="2">
    <location>
        <begin position="258"/>
        <end position="296"/>
    </location>
</feature>
<protein>
    <recommendedName>
        <fullName evidence="5">CopG family transcriptional regulator</fullName>
    </recommendedName>
</protein>
<accession>A0ABD6CTT3</accession>
<keyword evidence="4" id="KW-1185">Reference proteome</keyword>
<dbReference type="EMBL" id="JBHUDL010000003">
    <property type="protein sequence ID" value="MFD1632244.1"/>
    <property type="molecule type" value="Genomic_DNA"/>
</dbReference>
<dbReference type="Proteomes" id="UP001597075">
    <property type="component" value="Unassembled WGS sequence"/>
</dbReference>
<organism evidence="3 4">
    <name type="scientific">Haloplanus ruber</name>
    <dbReference type="NCBI Taxonomy" id="869892"/>
    <lineage>
        <taxon>Archaea</taxon>
        <taxon>Methanobacteriati</taxon>
        <taxon>Methanobacteriota</taxon>
        <taxon>Stenosarchaea group</taxon>
        <taxon>Halobacteria</taxon>
        <taxon>Halobacteriales</taxon>
        <taxon>Haloferacaceae</taxon>
        <taxon>Haloplanus</taxon>
    </lineage>
</organism>
<feature type="compositionally biased region" description="Acidic residues" evidence="2">
    <location>
        <begin position="274"/>
        <end position="284"/>
    </location>
</feature>
<feature type="region of interest" description="Disordered" evidence="2">
    <location>
        <begin position="45"/>
        <end position="65"/>
    </location>
</feature>
<feature type="compositionally biased region" description="Gly residues" evidence="2">
    <location>
        <begin position="286"/>
        <end position="296"/>
    </location>
</feature>
<gene>
    <name evidence="3" type="ORF">ACFSBJ_00575</name>
</gene>
<evidence type="ECO:0008006" key="5">
    <source>
        <dbReference type="Google" id="ProtNLM"/>
    </source>
</evidence>
<evidence type="ECO:0000256" key="2">
    <source>
        <dbReference type="SAM" id="MobiDB-lite"/>
    </source>
</evidence>
<dbReference type="RefSeq" id="WP_256407038.1">
    <property type="nucleotide sequence ID" value="NZ_CP187151.1"/>
</dbReference>
<feature type="coiled-coil region" evidence="1">
    <location>
        <begin position="68"/>
        <end position="144"/>
    </location>
</feature>
<dbReference type="AlphaFoldDB" id="A0ABD6CTT3"/>
<evidence type="ECO:0000256" key="1">
    <source>
        <dbReference type="SAM" id="Coils"/>
    </source>
</evidence>
<proteinExistence type="predicted"/>
<dbReference type="Gene3D" id="1.10.287.1490">
    <property type="match status" value="1"/>
</dbReference>
<name>A0ABD6CTT3_9EURY</name>